<dbReference type="InterPro" id="IPR001045">
    <property type="entry name" value="Spermi_synthase"/>
</dbReference>
<dbReference type="STRING" id="1324957.K933_14168"/>
<feature type="transmembrane region" description="Helical" evidence="4">
    <location>
        <begin position="113"/>
        <end position="133"/>
    </location>
</feature>
<feature type="region of interest" description="Disordered" evidence="6">
    <location>
        <begin position="511"/>
        <end position="553"/>
    </location>
</feature>
<feature type="active site" description="Proton acceptor" evidence="4 5">
    <location>
        <position position="366"/>
    </location>
</feature>
<dbReference type="PROSITE" id="PS51006">
    <property type="entry name" value="PABS_2"/>
    <property type="match status" value="1"/>
</dbReference>
<dbReference type="InterPro" id="IPR030374">
    <property type="entry name" value="PABS"/>
</dbReference>
<comment type="pathway">
    <text evidence="4">Amine and polyamine biosynthesis; spermidine biosynthesis; spermidine from putrescine: step 1/1.</text>
</comment>
<dbReference type="eggNOG" id="arCOG00050">
    <property type="taxonomic scope" value="Archaea"/>
</dbReference>
<dbReference type="GO" id="GO:0010487">
    <property type="term" value="F:thermospermine synthase activity"/>
    <property type="evidence" value="ECO:0007669"/>
    <property type="project" value="TreeGrafter"/>
</dbReference>
<feature type="binding site" evidence="4">
    <location>
        <position position="321"/>
    </location>
    <ligand>
        <name>S-methyl-5'-thioadenosine</name>
        <dbReference type="ChEBI" id="CHEBI:17509"/>
    </ligand>
</feature>
<dbReference type="NCBIfam" id="NF037959">
    <property type="entry name" value="MFS_SpdSyn"/>
    <property type="match status" value="1"/>
</dbReference>
<keyword evidence="4" id="KW-0472">Membrane</keyword>
<keyword evidence="4" id="KW-1133">Transmembrane helix</keyword>
<organism evidence="8 9">
    <name type="scientific">Candidatus Halobonum tyrrellensis G22</name>
    <dbReference type="NCBI Taxonomy" id="1324957"/>
    <lineage>
        <taxon>Archaea</taxon>
        <taxon>Methanobacteriati</taxon>
        <taxon>Methanobacteriota</taxon>
        <taxon>Stenosarchaea group</taxon>
        <taxon>Halobacteria</taxon>
        <taxon>Halobacteriales</taxon>
        <taxon>Haloferacaceae</taxon>
        <taxon>Candidatus Halobonum</taxon>
    </lineage>
</organism>
<accession>V4IW75</accession>
<dbReference type="Gene3D" id="3.40.50.150">
    <property type="entry name" value="Vaccinia Virus protein VP39"/>
    <property type="match status" value="1"/>
</dbReference>
<gene>
    <name evidence="4" type="primary">speE</name>
    <name evidence="8" type="ORF">K933_14168</name>
</gene>
<evidence type="ECO:0000256" key="6">
    <source>
        <dbReference type="SAM" id="MobiDB-lite"/>
    </source>
</evidence>
<dbReference type="AlphaFoldDB" id="V4IW75"/>
<keyword evidence="2 4" id="KW-0808">Transferase</keyword>
<dbReference type="GO" id="GO:0008295">
    <property type="term" value="P:spermidine biosynthetic process"/>
    <property type="evidence" value="ECO:0007669"/>
    <property type="project" value="UniProtKB-UniRule"/>
</dbReference>
<evidence type="ECO:0000256" key="2">
    <source>
        <dbReference type="ARBA" id="ARBA00022679"/>
    </source>
</evidence>
<dbReference type="PANTHER" id="PTHR43317">
    <property type="entry name" value="THERMOSPERMINE SYNTHASE ACAULIS5"/>
    <property type="match status" value="1"/>
</dbReference>
<feature type="transmembrane region" description="Helical" evidence="4">
    <location>
        <begin position="181"/>
        <end position="198"/>
    </location>
</feature>
<dbReference type="HAMAP" id="MF_00198">
    <property type="entry name" value="Spermidine_synth"/>
    <property type="match status" value="1"/>
</dbReference>
<proteinExistence type="inferred from homology"/>
<feature type="transmembrane region" description="Helical" evidence="4">
    <location>
        <begin position="82"/>
        <end position="101"/>
    </location>
</feature>
<name>V4IW75_9EURY</name>
<dbReference type="EMBL" id="ASGZ01000059">
    <property type="protein sequence ID" value="ESP87427.1"/>
    <property type="molecule type" value="Genomic_DNA"/>
</dbReference>
<evidence type="ECO:0000313" key="8">
    <source>
        <dbReference type="EMBL" id="ESP87427.1"/>
    </source>
</evidence>
<comment type="caution">
    <text evidence="4">Lacks conserved residue(s) required for the propagation of feature annotation.</text>
</comment>
<feature type="binding site" evidence="4">
    <location>
        <position position="374"/>
    </location>
    <ligand>
        <name>S-methyl-5'-thioadenosine</name>
        <dbReference type="ChEBI" id="CHEBI:17509"/>
    </ligand>
</feature>
<feature type="domain" description="PABS" evidence="7">
    <location>
        <begin position="214"/>
        <end position="453"/>
    </location>
</feature>
<feature type="transmembrane region" description="Helical" evidence="4">
    <location>
        <begin position="17"/>
        <end position="38"/>
    </location>
</feature>
<comment type="similarity">
    <text evidence="1 4">Belongs to the spermidine/spermine synthase family.</text>
</comment>
<keyword evidence="4" id="KW-1003">Cell membrane</keyword>
<dbReference type="PATRIC" id="fig|1324957.4.peg.2873"/>
<feature type="binding site" evidence="4">
    <location>
        <position position="242"/>
    </location>
    <ligand>
        <name>S-methyl-5'-thioadenosine</name>
        <dbReference type="ChEBI" id="CHEBI:17509"/>
    </ligand>
</feature>
<comment type="function">
    <text evidence="4">Catalyzes the irreversible transfer of a propylamine group from the amino donor S-adenosylmethioninamine (decarboxy-AdoMet) to putrescine (1,4-diaminobutane) to yield spermidine.</text>
</comment>
<comment type="subcellular location">
    <subcellularLocation>
        <location evidence="4">Cell membrane</location>
        <topology evidence="4">Multi-pass membrane protein</topology>
    </subcellularLocation>
</comment>
<evidence type="ECO:0000256" key="1">
    <source>
        <dbReference type="ARBA" id="ARBA00007867"/>
    </source>
</evidence>
<feature type="transmembrane region" description="Helical" evidence="4">
    <location>
        <begin position="153"/>
        <end position="175"/>
    </location>
</feature>
<dbReference type="UniPathway" id="UPA00248">
    <property type="reaction ID" value="UER00314"/>
</dbReference>
<sequence>MSTAPWREWRRPTKPEAAVFVSGVVSMGLEILAGRMIAPQFGSSIYTWGSIIGVFLAALSYGYHRGGKQAAARATNERMARAFLLTAAYVAGLVVAGDLLLRSTAGFPLPSRFASLPAVALLFGPPTYLLGFVSPYAAELSTKRDLGEASGHVYALGTVGSIVGAFATTYALIPAFGIDQIAFVFGALSVATAVGLYLPDVGRDRAAASGAVAAVLVVALAGGAAGITVEGRVVHESQTPYQELRVVDSVDTRTLYLDGQRHSAMDLEEPYRHVFDYTRYFHLPLLMTGDVDRVLFVGGGGFTGPKRFVRDYPNVTVDVAEIDPEVVSTAKEYFSLEESDRLNVYTEGGRQFLRETNRTYDLVVLDAYRKDKVPFQLTTVEFMRLASDRLDDDGVLFANLISAPTGPASEFYRAEYRTMRRVFPQVYGFPTAGGGIVQNVEVVATKNATRLTEAELLARNDRRDVGVNLSREIRSYRSPPPTDGVPVLRDDHAPVDSLLDPMVGQRYVIQETEPNATADATTPASVAATGPPTQVARESDGSAPPSARAVRSG</sequence>
<dbReference type="PANTHER" id="PTHR43317:SF1">
    <property type="entry name" value="THERMOSPERMINE SYNTHASE ACAULIS5"/>
    <property type="match status" value="1"/>
</dbReference>
<dbReference type="InterPro" id="IPR029063">
    <property type="entry name" value="SAM-dependent_MTases_sf"/>
</dbReference>
<comment type="caution">
    <text evidence="8">The sequence shown here is derived from an EMBL/GenBank/DDBJ whole genome shotgun (WGS) entry which is preliminary data.</text>
</comment>
<keyword evidence="3 4" id="KW-0620">Polyamine biosynthesis</keyword>
<evidence type="ECO:0000313" key="9">
    <source>
        <dbReference type="Proteomes" id="UP000017840"/>
    </source>
</evidence>
<keyword evidence="4" id="KW-0812">Transmembrane</keyword>
<evidence type="ECO:0000256" key="5">
    <source>
        <dbReference type="PROSITE-ProRule" id="PRU00354"/>
    </source>
</evidence>
<dbReference type="Pfam" id="PF01564">
    <property type="entry name" value="Spermine_synth"/>
    <property type="match status" value="1"/>
</dbReference>
<protein>
    <recommendedName>
        <fullName evidence="4">Polyamine aminopropyltransferase</fullName>
    </recommendedName>
    <alternativeName>
        <fullName evidence="4">Putrescine aminopropyltransferase</fullName>
        <shortName evidence="4">PAPT</shortName>
    </alternativeName>
    <alternativeName>
        <fullName evidence="4">Spermidine synthase</fullName>
        <shortName evidence="4">SPDS</shortName>
        <shortName evidence="4">SPDSY</shortName>
        <ecNumber evidence="4">2.5.1.16</ecNumber>
    </alternativeName>
</protein>
<dbReference type="GO" id="GO:0004766">
    <property type="term" value="F:spermidine synthase activity"/>
    <property type="evidence" value="ECO:0007669"/>
    <property type="project" value="UniProtKB-UniRule"/>
</dbReference>
<feature type="transmembrane region" description="Helical" evidence="4">
    <location>
        <begin position="44"/>
        <end position="61"/>
    </location>
</feature>
<dbReference type="Proteomes" id="UP000017840">
    <property type="component" value="Unassembled WGS sequence"/>
</dbReference>
<dbReference type="GO" id="GO:0005886">
    <property type="term" value="C:plasma membrane"/>
    <property type="evidence" value="ECO:0007669"/>
    <property type="project" value="UniProtKB-SubCell"/>
</dbReference>
<dbReference type="EC" id="2.5.1.16" evidence="4"/>
<reference evidence="8 9" key="1">
    <citation type="journal article" date="2013" name="Genome Announc.">
        <title>Draft Genome Sequence of 'Candidatus Halobonum tyrrellensis' Strain G22, Isolated from the Hypersaline Waters of Lake Tyrrell, Australia.</title>
        <authorList>
            <person name="Ugalde J.A."/>
            <person name="Narasingarao P."/>
            <person name="Kuo S."/>
            <person name="Podell S."/>
            <person name="Allen E.E."/>
        </authorList>
    </citation>
    <scope>NUCLEOTIDE SEQUENCE [LARGE SCALE GENOMIC DNA]</scope>
    <source>
        <strain evidence="8 9">G22</strain>
    </source>
</reference>
<dbReference type="SUPFAM" id="SSF53335">
    <property type="entry name" value="S-adenosyl-L-methionine-dependent methyltransferases"/>
    <property type="match status" value="1"/>
</dbReference>
<feature type="transmembrane region" description="Helical" evidence="4">
    <location>
        <begin position="210"/>
        <end position="229"/>
    </location>
</feature>
<keyword evidence="9" id="KW-1185">Reference proteome</keyword>
<evidence type="ECO:0000259" key="7">
    <source>
        <dbReference type="PROSITE" id="PS51006"/>
    </source>
</evidence>
<comment type="subunit">
    <text evidence="4">Homodimer or homotetramer.</text>
</comment>
<feature type="compositionally biased region" description="Polar residues" evidence="6">
    <location>
        <begin position="512"/>
        <end position="524"/>
    </location>
</feature>
<keyword evidence="4" id="KW-0745">Spermidine biosynthesis</keyword>
<dbReference type="CDD" id="cd02440">
    <property type="entry name" value="AdoMet_MTases"/>
    <property type="match status" value="1"/>
</dbReference>
<comment type="catalytic activity">
    <reaction evidence="4">
        <text>S-adenosyl 3-(methylsulfanyl)propylamine + putrescine = S-methyl-5'-thioadenosine + spermidine + H(+)</text>
        <dbReference type="Rhea" id="RHEA:12721"/>
        <dbReference type="ChEBI" id="CHEBI:15378"/>
        <dbReference type="ChEBI" id="CHEBI:17509"/>
        <dbReference type="ChEBI" id="CHEBI:57443"/>
        <dbReference type="ChEBI" id="CHEBI:57834"/>
        <dbReference type="ChEBI" id="CHEBI:326268"/>
        <dbReference type="EC" id="2.5.1.16"/>
    </reaction>
</comment>
<evidence type="ECO:0000256" key="3">
    <source>
        <dbReference type="ARBA" id="ARBA00023115"/>
    </source>
</evidence>
<evidence type="ECO:0000256" key="4">
    <source>
        <dbReference type="HAMAP-Rule" id="MF_00198"/>
    </source>
</evidence>